<evidence type="ECO:0000313" key="1">
    <source>
        <dbReference type="EMBL" id="MBQ0934086.1"/>
    </source>
</evidence>
<organism evidence="1 2">
    <name type="scientific">Ideonella paludis</name>
    <dbReference type="NCBI Taxonomy" id="1233411"/>
    <lineage>
        <taxon>Bacteria</taxon>
        <taxon>Pseudomonadati</taxon>
        <taxon>Pseudomonadota</taxon>
        <taxon>Betaproteobacteria</taxon>
        <taxon>Burkholderiales</taxon>
        <taxon>Sphaerotilaceae</taxon>
        <taxon>Ideonella</taxon>
    </lineage>
</organism>
<protein>
    <submittedName>
        <fullName evidence="1">Uncharacterized protein</fullName>
    </submittedName>
</protein>
<name>A0ABS5DT74_9BURK</name>
<comment type="caution">
    <text evidence="1">The sequence shown here is derived from an EMBL/GenBank/DDBJ whole genome shotgun (WGS) entry which is preliminary data.</text>
</comment>
<dbReference type="Proteomes" id="UP000672097">
    <property type="component" value="Unassembled WGS sequence"/>
</dbReference>
<keyword evidence="2" id="KW-1185">Reference proteome</keyword>
<proteinExistence type="predicted"/>
<sequence>MPMLDPVLDDSMHSFELALPVSVTIARTSEPLHPGSPLHVLSLRGESEHFSFDAHASWIGAYGGKHAAKRFSEAFYIRS</sequence>
<evidence type="ECO:0000313" key="2">
    <source>
        <dbReference type="Proteomes" id="UP000672097"/>
    </source>
</evidence>
<accession>A0ABS5DT74</accession>
<dbReference type="EMBL" id="JAGQDG010000001">
    <property type="protein sequence ID" value="MBQ0934086.1"/>
    <property type="molecule type" value="Genomic_DNA"/>
</dbReference>
<reference evidence="1 2" key="1">
    <citation type="submission" date="2021-04" db="EMBL/GenBank/DDBJ databases">
        <title>The genome sequence of type strain Ideonella paludis KCTC 32238.</title>
        <authorList>
            <person name="Liu Y."/>
        </authorList>
    </citation>
    <scope>NUCLEOTIDE SEQUENCE [LARGE SCALE GENOMIC DNA]</scope>
    <source>
        <strain evidence="1 2">KCTC 32238</strain>
    </source>
</reference>
<gene>
    <name evidence="1" type="ORF">KAK11_02015</name>
</gene>